<dbReference type="AlphaFoldDB" id="A0A1H3YU97"/>
<dbReference type="InterPro" id="IPR011990">
    <property type="entry name" value="TPR-like_helical_dom_sf"/>
</dbReference>
<reference evidence="5 6" key="1">
    <citation type="submission" date="2016-10" db="EMBL/GenBank/DDBJ databases">
        <authorList>
            <person name="de Groot N.N."/>
        </authorList>
    </citation>
    <scope>NUCLEOTIDE SEQUENCE [LARGE SCALE GENOMIC DNA]</scope>
    <source>
        <strain evidence="5 6">DSM 7343</strain>
    </source>
</reference>
<dbReference type="Pfam" id="PF13432">
    <property type="entry name" value="TPR_16"/>
    <property type="match status" value="1"/>
</dbReference>
<protein>
    <submittedName>
        <fullName evidence="5">Tetratricopeptide repeat-containing protein</fullName>
    </submittedName>
</protein>
<evidence type="ECO:0000256" key="4">
    <source>
        <dbReference type="SAM" id="Coils"/>
    </source>
</evidence>
<accession>A0A1H3YU97</accession>
<dbReference type="Gene3D" id="1.25.40.10">
    <property type="entry name" value="Tetratricopeptide repeat domain"/>
    <property type="match status" value="1"/>
</dbReference>
<organism evidence="5 6">
    <name type="scientific">Desulfuromusa kysingii</name>
    <dbReference type="NCBI Taxonomy" id="37625"/>
    <lineage>
        <taxon>Bacteria</taxon>
        <taxon>Pseudomonadati</taxon>
        <taxon>Thermodesulfobacteriota</taxon>
        <taxon>Desulfuromonadia</taxon>
        <taxon>Desulfuromonadales</taxon>
        <taxon>Geopsychrobacteraceae</taxon>
        <taxon>Desulfuromusa</taxon>
    </lineage>
</organism>
<dbReference type="InterPro" id="IPR019734">
    <property type="entry name" value="TPR_rpt"/>
</dbReference>
<evidence type="ECO:0000256" key="1">
    <source>
        <dbReference type="ARBA" id="ARBA00022737"/>
    </source>
</evidence>
<dbReference type="SUPFAM" id="SSF48452">
    <property type="entry name" value="TPR-like"/>
    <property type="match status" value="1"/>
</dbReference>
<keyword evidence="2 3" id="KW-0802">TPR repeat</keyword>
<evidence type="ECO:0000313" key="6">
    <source>
        <dbReference type="Proteomes" id="UP000199409"/>
    </source>
</evidence>
<dbReference type="EMBL" id="FNQN01000003">
    <property type="protein sequence ID" value="SEA14980.1"/>
    <property type="molecule type" value="Genomic_DNA"/>
</dbReference>
<dbReference type="PANTHER" id="PTHR44186">
    <property type="match status" value="1"/>
</dbReference>
<dbReference type="PROSITE" id="PS50005">
    <property type="entry name" value="TPR"/>
    <property type="match status" value="1"/>
</dbReference>
<sequence>MVLVAMNYLLVLLFTLLISSCAGPPPSEYRDAESLTQVPLGQEARLGKVLYEQSLQQLRDTAPEAYLLHQQAHAAEVRGDMQVAIELYHSAMQQTPDNSFLLTSLGLAYLRIEDTIPARRYLLKAVNVDPGYYKPRLGLGYIYLQNQQYQQAVTQLEESLQQLATVEAAFLLGQVKEAQEDLTKARELYLAVVQADRDGKLGTAAASRLRSLPR</sequence>
<keyword evidence="6" id="KW-1185">Reference proteome</keyword>
<feature type="repeat" description="TPR" evidence="3">
    <location>
        <begin position="99"/>
        <end position="132"/>
    </location>
</feature>
<dbReference type="SMART" id="SM00028">
    <property type="entry name" value="TPR"/>
    <property type="match status" value="3"/>
</dbReference>
<feature type="coiled-coil region" evidence="4">
    <location>
        <begin position="146"/>
        <end position="188"/>
    </location>
</feature>
<evidence type="ECO:0000256" key="2">
    <source>
        <dbReference type="ARBA" id="ARBA00022803"/>
    </source>
</evidence>
<proteinExistence type="predicted"/>
<dbReference type="PANTHER" id="PTHR44186:SF1">
    <property type="entry name" value="BARDET-BIEDL SYNDROME 4 PROTEIN"/>
    <property type="match status" value="1"/>
</dbReference>
<keyword evidence="1" id="KW-0677">Repeat</keyword>
<name>A0A1H3YU97_9BACT</name>
<evidence type="ECO:0000256" key="3">
    <source>
        <dbReference type="PROSITE-ProRule" id="PRU00339"/>
    </source>
</evidence>
<keyword evidence="4" id="KW-0175">Coiled coil</keyword>
<dbReference type="OrthoDB" id="5469194at2"/>
<evidence type="ECO:0000313" key="5">
    <source>
        <dbReference type="EMBL" id="SEA14980.1"/>
    </source>
</evidence>
<dbReference type="Proteomes" id="UP000199409">
    <property type="component" value="Unassembled WGS sequence"/>
</dbReference>
<gene>
    <name evidence="5" type="ORF">SAMN05660420_01389</name>
</gene>
<dbReference type="STRING" id="37625.SAMN05660420_01389"/>